<dbReference type="EMBL" id="AONG01000003">
    <property type="protein sequence ID" value="KIQ71232.1"/>
    <property type="molecule type" value="Genomic_DNA"/>
</dbReference>
<dbReference type="STRING" id="1123501.Wenmar_00611"/>
<dbReference type="Proteomes" id="UP000035100">
    <property type="component" value="Unassembled WGS sequence"/>
</dbReference>
<gene>
    <name evidence="1" type="ORF">Wenmar_00611</name>
</gene>
<evidence type="ECO:0000313" key="1">
    <source>
        <dbReference type="EMBL" id="KIQ71232.1"/>
    </source>
</evidence>
<proteinExistence type="predicted"/>
<evidence type="ECO:0000313" key="2">
    <source>
        <dbReference type="Proteomes" id="UP000035100"/>
    </source>
</evidence>
<dbReference type="AlphaFoldDB" id="A0A0D0QG65"/>
<name>A0A0D0QG65_9RHOB</name>
<organism evidence="1 2">
    <name type="scientific">Wenxinia marina DSM 24838</name>
    <dbReference type="NCBI Taxonomy" id="1123501"/>
    <lineage>
        <taxon>Bacteria</taxon>
        <taxon>Pseudomonadati</taxon>
        <taxon>Pseudomonadota</taxon>
        <taxon>Alphaproteobacteria</taxon>
        <taxon>Rhodobacterales</taxon>
        <taxon>Roseobacteraceae</taxon>
        <taxon>Wenxinia</taxon>
    </lineage>
</organism>
<dbReference type="eggNOG" id="COG1691">
    <property type="taxonomic scope" value="Bacteria"/>
</dbReference>
<protein>
    <submittedName>
        <fullName evidence="1">Uncharacterized protein</fullName>
    </submittedName>
</protein>
<reference evidence="1 2" key="1">
    <citation type="submission" date="2013-01" db="EMBL/GenBank/DDBJ databases">
        <authorList>
            <person name="Fiebig A."/>
            <person name="Goeker M."/>
            <person name="Klenk H.-P.P."/>
        </authorList>
    </citation>
    <scope>NUCLEOTIDE SEQUENCE [LARGE SCALE GENOMIC DNA]</scope>
    <source>
        <strain evidence="1 2">DSM 24838</strain>
    </source>
</reference>
<keyword evidence="2" id="KW-1185">Reference proteome</keyword>
<sequence>MVAAACPTSCAASSFVAVSTSAGYGVSEGGQTSLSSAPATCAPGVFTVSIDDGFGAAGAPAKMVRR</sequence>
<accession>A0A0D0QG65</accession>
<comment type="caution">
    <text evidence="1">The sequence shown here is derived from an EMBL/GenBank/DDBJ whole genome shotgun (WGS) entry which is preliminary data.</text>
</comment>